<gene>
    <name evidence="8" type="ORF">GCM10022389_26380</name>
</gene>
<dbReference type="Pfam" id="PF03279">
    <property type="entry name" value="Lip_A_acyltrans"/>
    <property type="match status" value="1"/>
</dbReference>
<keyword evidence="2" id="KW-1003">Cell membrane</keyword>
<evidence type="ECO:0000313" key="8">
    <source>
        <dbReference type="EMBL" id="GAA4079096.1"/>
    </source>
</evidence>
<comment type="subcellular location">
    <subcellularLocation>
        <location evidence="1">Cell inner membrane</location>
    </subcellularLocation>
</comment>
<dbReference type="PIRSF" id="PIRSF026649">
    <property type="entry name" value="MsbB"/>
    <property type="match status" value="1"/>
</dbReference>
<organism evidence="8 9">
    <name type="scientific">Flavobacterium cheonanense</name>
    <dbReference type="NCBI Taxonomy" id="706183"/>
    <lineage>
        <taxon>Bacteria</taxon>
        <taxon>Pseudomonadati</taxon>
        <taxon>Bacteroidota</taxon>
        <taxon>Flavobacteriia</taxon>
        <taxon>Flavobacteriales</taxon>
        <taxon>Flavobacteriaceae</taxon>
        <taxon>Flavobacterium</taxon>
    </lineage>
</organism>
<proteinExistence type="predicted"/>
<feature type="transmembrane region" description="Helical" evidence="7">
    <location>
        <begin position="35"/>
        <end position="51"/>
    </location>
</feature>
<protein>
    <submittedName>
        <fullName evidence="8">Lipid A biosynthesis protein</fullName>
    </submittedName>
</protein>
<dbReference type="PANTHER" id="PTHR30606:SF10">
    <property type="entry name" value="PHOSPHATIDYLINOSITOL MANNOSIDE ACYLTRANSFERASE"/>
    <property type="match status" value="1"/>
</dbReference>
<dbReference type="EMBL" id="BAABCT010000009">
    <property type="protein sequence ID" value="GAA4079096.1"/>
    <property type="molecule type" value="Genomic_DNA"/>
</dbReference>
<evidence type="ECO:0000256" key="5">
    <source>
        <dbReference type="ARBA" id="ARBA00023136"/>
    </source>
</evidence>
<name>A0ABP7W2L0_9FLAO</name>
<evidence type="ECO:0000256" key="2">
    <source>
        <dbReference type="ARBA" id="ARBA00022475"/>
    </source>
</evidence>
<dbReference type="CDD" id="cd07984">
    <property type="entry name" value="LPLAT_LABLAT-like"/>
    <property type="match status" value="1"/>
</dbReference>
<keyword evidence="5 7" id="KW-0472">Membrane</keyword>
<feature type="transmembrane region" description="Helical" evidence="7">
    <location>
        <begin position="12"/>
        <end position="29"/>
    </location>
</feature>
<evidence type="ECO:0000256" key="7">
    <source>
        <dbReference type="SAM" id="Phobius"/>
    </source>
</evidence>
<keyword evidence="9" id="KW-1185">Reference proteome</keyword>
<evidence type="ECO:0000256" key="4">
    <source>
        <dbReference type="ARBA" id="ARBA00022679"/>
    </source>
</evidence>
<sequence>MSETVYLHKNKGMQFLIYLLVYPILWLISILPFPVLYLFSDFVYFLVYYVIGYRKKTVRKNIALALPHLSEQERLIIEKKSYHHLCDMFLEMIKTMSISEKEINKRFSYTNLDVYLDLEKKGKSIALMCAHYASYEWVLSMNNHITFKGYGIYKKIANPYFDKLVKNIRAKFKAYLITTKETKTTIEQNAKNGVLGIFGFASDQTPRRSDTMHWDSFLGIETPIHTGAEMLAKRYDMNVIFLKVKKVKRGYYEASFEVLADDVKSIPDYKLSENFMRKVEQQIYEAPEFYLWTHKRWKHKK</sequence>
<reference evidence="9" key="1">
    <citation type="journal article" date="2019" name="Int. J. Syst. Evol. Microbiol.">
        <title>The Global Catalogue of Microorganisms (GCM) 10K type strain sequencing project: providing services to taxonomists for standard genome sequencing and annotation.</title>
        <authorList>
            <consortium name="The Broad Institute Genomics Platform"/>
            <consortium name="The Broad Institute Genome Sequencing Center for Infectious Disease"/>
            <person name="Wu L."/>
            <person name="Ma J."/>
        </authorList>
    </citation>
    <scope>NUCLEOTIDE SEQUENCE [LARGE SCALE GENOMIC DNA]</scope>
    <source>
        <strain evidence="9">JCM 17069</strain>
    </source>
</reference>
<keyword evidence="7" id="KW-0812">Transmembrane</keyword>
<accession>A0ABP7W2L0</accession>
<keyword evidence="4" id="KW-0808">Transferase</keyword>
<dbReference type="InterPro" id="IPR004960">
    <property type="entry name" value="LipA_acyltrans"/>
</dbReference>
<evidence type="ECO:0000256" key="1">
    <source>
        <dbReference type="ARBA" id="ARBA00004533"/>
    </source>
</evidence>
<keyword evidence="7" id="KW-1133">Transmembrane helix</keyword>
<evidence type="ECO:0000256" key="6">
    <source>
        <dbReference type="ARBA" id="ARBA00023315"/>
    </source>
</evidence>
<evidence type="ECO:0000256" key="3">
    <source>
        <dbReference type="ARBA" id="ARBA00022519"/>
    </source>
</evidence>
<keyword evidence="3" id="KW-0997">Cell inner membrane</keyword>
<evidence type="ECO:0000313" key="9">
    <source>
        <dbReference type="Proteomes" id="UP001500367"/>
    </source>
</evidence>
<comment type="caution">
    <text evidence="8">The sequence shown here is derived from an EMBL/GenBank/DDBJ whole genome shotgun (WGS) entry which is preliminary data.</text>
</comment>
<dbReference type="PANTHER" id="PTHR30606">
    <property type="entry name" value="LIPID A BIOSYNTHESIS LAUROYL ACYLTRANSFERASE"/>
    <property type="match status" value="1"/>
</dbReference>
<dbReference type="Proteomes" id="UP001500367">
    <property type="component" value="Unassembled WGS sequence"/>
</dbReference>
<keyword evidence="6" id="KW-0012">Acyltransferase</keyword>